<comment type="similarity">
    <text evidence="2">Belongs to the D-isomer specific 2-hydroxyacid dehydrogenase family.</text>
</comment>
<dbReference type="Pfam" id="PF02826">
    <property type="entry name" value="2-Hacid_dh_C"/>
    <property type="match status" value="1"/>
</dbReference>
<dbReference type="PROSITE" id="PS00671">
    <property type="entry name" value="D_2_HYDROXYACID_DH_3"/>
    <property type="match status" value="1"/>
</dbReference>
<dbReference type="Proteomes" id="UP001251528">
    <property type="component" value="Unassembled WGS sequence"/>
</dbReference>
<dbReference type="InterPro" id="IPR006140">
    <property type="entry name" value="D-isomer_DH_NAD-bd"/>
</dbReference>
<keyword evidence="1 2" id="KW-0560">Oxidoreductase</keyword>
<dbReference type="InterPro" id="IPR006139">
    <property type="entry name" value="D-isomer_2_OHA_DH_cat_dom"/>
</dbReference>
<dbReference type="Pfam" id="PF00389">
    <property type="entry name" value="2-Hacid_dh"/>
    <property type="match status" value="1"/>
</dbReference>
<evidence type="ECO:0000313" key="7">
    <source>
        <dbReference type="Proteomes" id="UP001251528"/>
    </source>
</evidence>
<dbReference type="InterPro" id="IPR050223">
    <property type="entry name" value="D-isomer_2-hydroxyacid_DH"/>
</dbReference>
<evidence type="ECO:0000256" key="1">
    <source>
        <dbReference type="ARBA" id="ARBA00023002"/>
    </source>
</evidence>
<evidence type="ECO:0000256" key="3">
    <source>
        <dbReference type="SAM" id="MobiDB-lite"/>
    </source>
</evidence>
<protein>
    <recommendedName>
        <fullName evidence="8">D-mandelate dehydrogenase</fullName>
    </recommendedName>
</protein>
<keyword evidence="7" id="KW-1185">Reference proteome</keyword>
<dbReference type="GO" id="GO:0016618">
    <property type="term" value="F:hydroxypyruvate reductase [NAD(P)H] activity"/>
    <property type="evidence" value="ECO:0007669"/>
    <property type="project" value="TreeGrafter"/>
</dbReference>
<name>A0AAJ0CZP4_9HYPO</name>
<evidence type="ECO:0008006" key="8">
    <source>
        <dbReference type="Google" id="ProtNLM"/>
    </source>
</evidence>
<dbReference type="PANTHER" id="PTHR10996:SF281">
    <property type="entry name" value="D-ISOMER SPECIFIC 2-HYDROXYACID DEHYDROGENASE NAD-BINDING DOMAIN-CONTAINING PROTEIN-RELATED"/>
    <property type="match status" value="1"/>
</dbReference>
<evidence type="ECO:0000259" key="4">
    <source>
        <dbReference type="Pfam" id="PF00389"/>
    </source>
</evidence>
<feature type="domain" description="D-isomer specific 2-hydroxyacid dehydrogenase NAD-binding" evidence="5">
    <location>
        <begin position="203"/>
        <end position="358"/>
    </location>
</feature>
<dbReference type="GO" id="GO:0051287">
    <property type="term" value="F:NAD binding"/>
    <property type="evidence" value="ECO:0007669"/>
    <property type="project" value="InterPro"/>
</dbReference>
<feature type="region of interest" description="Disordered" evidence="3">
    <location>
        <begin position="1"/>
        <end position="57"/>
    </location>
</feature>
<dbReference type="EMBL" id="JASWJB010000001">
    <property type="protein sequence ID" value="KAK2617012.1"/>
    <property type="molecule type" value="Genomic_DNA"/>
</dbReference>
<feature type="domain" description="D-isomer specific 2-hydroxyacid dehydrogenase catalytic" evidence="4">
    <location>
        <begin position="118"/>
        <end position="390"/>
    </location>
</feature>
<sequence>MAEPYNTPIPGSTPRAGSPVSHPLPLRHPHLSSHSITTAPTSSPSSAPKPRRVLHLGDPIRFNPSTHDLLSSQYEVLRPSTDERQRGPFIQALKDGKWGEFEAIFRPFWQTGGEMGDWNEELITLLPKSVKVFASAGAGFDWVDTKMLGARGIIYCNGGTSPAEAVADFSIAMIISTFRYIPWCINAATSNSPSAFSDCHLNSPSQCHNLRNHVLGIIGFGNIGQRIATRCYLGFGMKIHYFDVERKADSVEASVKATFHDSLESLLETADCAILCTPASFGGATTINASTLGHFRHGGRFVNIARGALVNEDDLVEALKSGKLSAVALDVYANEPHVHEGLRRFAAEGRAMLTCHNAGGTWETHSGFEELCMRNVMAVLGGGEALSAVNLGHLKK</sequence>
<dbReference type="Gene3D" id="3.40.50.720">
    <property type="entry name" value="NAD(P)-binding Rossmann-like Domain"/>
    <property type="match status" value="2"/>
</dbReference>
<dbReference type="PANTHER" id="PTHR10996">
    <property type="entry name" value="2-HYDROXYACID DEHYDROGENASE-RELATED"/>
    <property type="match status" value="1"/>
</dbReference>
<dbReference type="PROSITE" id="PS00065">
    <property type="entry name" value="D_2_HYDROXYACID_DH_1"/>
    <property type="match status" value="1"/>
</dbReference>
<dbReference type="InterPro" id="IPR029752">
    <property type="entry name" value="D-isomer_DH_CS1"/>
</dbReference>
<dbReference type="InterPro" id="IPR036291">
    <property type="entry name" value="NAD(P)-bd_dom_sf"/>
</dbReference>
<accession>A0AAJ0CZP4</accession>
<dbReference type="GO" id="GO:0030267">
    <property type="term" value="F:glyoxylate reductase (NADPH) activity"/>
    <property type="evidence" value="ECO:0007669"/>
    <property type="project" value="TreeGrafter"/>
</dbReference>
<reference evidence="6" key="1">
    <citation type="submission" date="2023-06" db="EMBL/GenBank/DDBJ databases">
        <title>Conoideocrella luteorostrata (Hypocreales: Clavicipitaceae), a potential biocontrol fungus for elongate hemlock scale in United States Christmas tree production areas.</title>
        <authorList>
            <person name="Barrett H."/>
            <person name="Lovett B."/>
            <person name="Macias A.M."/>
            <person name="Stajich J.E."/>
            <person name="Kasson M.T."/>
        </authorList>
    </citation>
    <scope>NUCLEOTIDE SEQUENCE</scope>
    <source>
        <strain evidence="6">ARSEF 14590</strain>
    </source>
</reference>
<dbReference type="SUPFAM" id="SSF51735">
    <property type="entry name" value="NAD(P)-binding Rossmann-fold domains"/>
    <property type="match status" value="1"/>
</dbReference>
<feature type="compositionally biased region" description="Low complexity" evidence="3">
    <location>
        <begin position="32"/>
        <end position="48"/>
    </location>
</feature>
<dbReference type="SUPFAM" id="SSF52283">
    <property type="entry name" value="Formate/glycerate dehydrogenase catalytic domain-like"/>
    <property type="match status" value="1"/>
</dbReference>
<evidence type="ECO:0000259" key="5">
    <source>
        <dbReference type="Pfam" id="PF02826"/>
    </source>
</evidence>
<dbReference type="GO" id="GO:0005829">
    <property type="term" value="C:cytosol"/>
    <property type="evidence" value="ECO:0007669"/>
    <property type="project" value="TreeGrafter"/>
</dbReference>
<organism evidence="6 7">
    <name type="scientific">Conoideocrella luteorostrata</name>
    <dbReference type="NCBI Taxonomy" id="1105319"/>
    <lineage>
        <taxon>Eukaryota</taxon>
        <taxon>Fungi</taxon>
        <taxon>Dikarya</taxon>
        <taxon>Ascomycota</taxon>
        <taxon>Pezizomycotina</taxon>
        <taxon>Sordariomycetes</taxon>
        <taxon>Hypocreomycetidae</taxon>
        <taxon>Hypocreales</taxon>
        <taxon>Clavicipitaceae</taxon>
        <taxon>Conoideocrella</taxon>
    </lineage>
</organism>
<dbReference type="InterPro" id="IPR029753">
    <property type="entry name" value="D-isomer_DH_CS"/>
</dbReference>
<comment type="caution">
    <text evidence="6">The sequence shown here is derived from an EMBL/GenBank/DDBJ whole genome shotgun (WGS) entry which is preliminary data.</text>
</comment>
<proteinExistence type="inferred from homology"/>
<evidence type="ECO:0000256" key="2">
    <source>
        <dbReference type="RuleBase" id="RU003719"/>
    </source>
</evidence>
<dbReference type="AlphaFoldDB" id="A0AAJ0CZP4"/>
<evidence type="ECO:0000313" key="6">
    <source>
        <dbReference type="EMBL" id="KAK2617012.1"/>
    </source>
</evidence>
<dbReference type="CDD" id="cd12168">
    <property type="entry name" value="Mand_dh_like"/>
    <property type="match status" value="1"/>
</dbReference>
<gene>
    <name evidence="6" type="ORF">QQS21_000103</name>
</gene>